<protein>
    <recommendedName>
        <fullName evidence="2">Integrase zinc-binding domain-containing protein</fullName>
    </recommendedName>
</protein>
<dbReference type="Gene3D" id="1.10.340.70">
    <property type="match status" value="1"/>
</dbReference>
<dbReference type="EMBL" id="KV922066">
    <property type="protein sequence ID" value="ORE02189.1"/>
    <property type="molecule type" value="Genomic_DNA"/>
</dbReference>
<feature type="compositionally biased region" description="Low complexity" evidence="1">
    <location>
        <begin position="192"/>
        <end position="207"/>
    </location>
</feature>
<dbReference type="VEuPathDB" id="FungiDB:BCV72DRAFT_56950"/>
<evidence type="ECO:0000256" key="1">
    <source>
        <dbReference type="SAM" id="MobiDB-lite"/>
    </source>
</evidence>
<sequence>MESLIDVMEQYTKSPIPNAASIAVAAAAAAAAATSTTNTAAPLAYYDNNYQQFPSFAQFDAIINDYLQNLSTKKRDKALVDSHRYSMILQVLKDPRNTSISTAQFRFWVKKMFRLTNHDIVCHDNKPVATRENIYSILVRAHKEAHHGGRDKTSALVRRQYSWIPKELIARFVRHCPYCISRRNGSTQDNTSSASSNSSSNNSSSSNLPKTPPSIYNNSWSHHSATAAAAAVVASSFIAANNNNNISSFDTTTRFYFPKQEHDIMDTALCSSPQYSFISPKDQRDSTHSCAAAAAIVAAAAMAAIKSNHSNSSLSISSSSTI</sequence>
<name>A0A1X0QR13_RHIZD</name>
<feature type="domain" description="Integrase zinc-binding" evidence="2">
    <location>
        <begin position="135"/>
        <end position="183"/>
    </location>
</feature>
<proteinExistence type="predicted"/>
<gene>
    <name evidence="3" type="ORF">BCV72DRAFT_56950</name>
</gene>
<evidence type="ECO:0000259" key="2">
    <source>
        <dbReference type="Pfam" id="PF17921"/>
    </source>
</evidence>
<dbReference type="Pfam" id="PF17921">
    <property type="entry name" value="Integrase_H2C2"/>
    <property type="match status" value="1"/>
</dbReference>
<dbReference type="OrthoDB" id="2499658at2759"/>
<reference evidence="3" key="1">
    <citation type="journal article" date="2016" name="Proc. Natl. Acad. Sci. U.S.A.">
        <title>Lipid metabolic changes in an early divergent fungus govern the establishment of a mutualistic symbiosis with endobacteria.</title>
        <authorList>
            <person name="Lastovetsky O.A."/>
            <person name="Gaspar M.L."/>
            <person name="Mondo S.J."/>
            <person name="LaButti K.M."/>
            <person name="Sandor L."/>
            <person name="Grigoriev I.V."/>
            <person name="Henry S.A."/>
            <person name="Pawlowska T.E."/>
        </authorList>
    </citation>
    <scope>NUCLEOTIDE SEQUENCE [LARGE SCALE GENOMIC DNA]</scope>
    <source>
        <strain evidence="3">ATCC 52814</strain>
    </source>
</reference>
<dbReference type="AlphaFoldDB" id="A0A1X0QR13"/>
<evidence type="ECO:0000313" key="3">
    <source>
        <dbReference type="EMBL" id="ORE02189.1"/>
    </source>
</evidence>
<dbReference type="Proteomes" id="UP000242414">
    <property type="component" value="Unassembled WGS sequence"/>
</dbReference>
<feature type="region of interest" description="Disordered" evidence="1">
    <location>
        <begin position="185"/>
        <end position="210"/>
    </location>
</feature>
<accession>A0A1X0QR13</accession>
<dbReference type="InterPro" id="IPR041588">
    <property type="entry name" value="Integrase_H2C2"/>
</dbReference>
<organism evidence="3">
    <name type="scientific">Rhizopus microsporus var. microsporus</name>
    <dbReference type="NCBI Taxonomy" id="86635"/>
    <lineage>
        <taxon>Eukaryota</taxon>
        <taxon>Fungi</taxon>
        <taxon>Fungi incertae sedis</taxon>
        <taxon>Mucoromycota</taxon>
        <taxon>Mucoromycotina</taxon>
        <taxon>Mucoromycetes</taxon>
        <taxon>Mucorales</taxon>
        <taxon>Mucorineae</taxon>
        <taxon>Rhizopodaceae</taxon>
        <taxon>Rhizopus</taxon>
    </lineage>
</organism>